<keyword evidence="3" id="KW-1185">Reference proteome</keyword>
<feature type="transmembrane region" description="Helical" evidence="1">
    <location>
        <begin position="28"/>
        <end position="47"/>
    </location>
</feature>
<dbReference type="Proteomes" id="UP000316304">
    <property type="component" value="Unassembled WGS sequence"/>
</dbReference>
<keyword evidence="1" id="KW-0812">Transmembrane</keyword>
<sequence>MKPSEETFPVGKTPFEVMYWRPKRLSRACLWSGMIVSLMGMTLVQWWPAKVAPELQVPRKAAAEKAATAMRVIAQVQQQKGHRVVPKRDPQGSHLIGPSMSLVTSKLGSLESKQTSINPNFAAIVVQWLEEAGVKPGDRVAIGASGSWPGLNIAVYAAVETLQLKPTIILSAASSQYGANDPEMMWADMERELYDAGVISFRSVAGTFGGLYDRASGMPEPTRELISAALSRNAIPMLEATGLRALIQERIELYEHANEGQSYAAYINVGGGSASIGGTAGNACFTTGVHLTAPAAEDLPHCVAVRMLAKQVPVINVVDAKSIAARYALSVAPVVQPPIGQGDALGKTVYRRSLAAVVMGATWLMMAIIVAPGTVLRPLGSWRSRRCRCEGEDAPEMMPTHVQRMV</sequence>
<gene>
    <name evidence="2" type="ORF">Pla52o_42030</name>
</gene>
<dbReference type="AlphaFoldDB" id="A0A5C6CED6"/>
<evidence type="ECO:0008006" key="4">
    <source>
        <dbReference type="Google" id="ProtNLM"/>
    </source>
</evidence>
<dbReference type="InterPro" id="IPR027602">
    <property type="entry name" value="PGA_system"/>
</dbReference>
<accession>A0A5C6CED6</accession>
<feature type="transmembrane region" description="Helical" evidence="1">
    <location>
        <begin position="354"/>
        <end position="376"/>
    </location>
</feature>
<protein>
    <recommendedName>
        <fullName evidence="4">Poly-gamma-glutamate system protein</fullName>
    </recommendedName>
</protein>
<evidence type="ECO:0000313" key="3">
    <source>
        <dbReference type="Proteomes" id="UP000316304"/>
    </source>
</evidence>
<organism evidence="2 3">
    <name type="scientific">Novipirellula galeiformis</name>
    <dbReference type="NCBI Taxonomy" id="2528004"/>
    <lineage>
        <taxon>Bacteria</taxon>
        <taxon>Pseudomonadati</taxon>
        <taxon>Planctomycetota</taxon>
        <taxon>Planctomycetia</taxon>
        <taxon>Pirellulales</taxon>
        <taxon>Pirellulaceae</taxon>
        <taxon>Novipirellula</taxon>
    </lineage>
</organism>
<evidence type="ECO:0000256" key="1">
    <source>
        <dbReference type="SAM" id="Phobius"/>
    </source>
</evidence>
<dbReference type="RefSeq" id="WP_146596266.1">
    <property type="nucleotide sequence ID" value="NZ_SJPT01000007.1"/>
</dbReference>
<reference evidence="2 3" key="1">
    <citation type="submission" date="2019-02" db="EMBL/GenBank/DDBJ databases">
        <title>Deep-cultivation of Planctomycetes and their phenomic and genomic characterization uncovers novel biology.</title>
        <authorList>
            <person name="Wiegand S."/>
            <person name="Jogler M."/>
            <person name="Boedeker C."/>
            <person name="Pinto D."/>
            <person name="Vollmers J."/>
            <person name="Rivas-Marin E."/>
            <person name="Kohn T."/>
            <person name="Peeters S.H."/>
            <person name="Heuer A."/>
            <person name="Rast P."/>
            <person name="Oberbeckmann S."/>
            <person name="Bunk B."/>
            <person name="Jeske O."/>
            <person name="Meyerdierks A."/>
            <person name="Storesund J.E."/>
            <person name="Kallscheuer N."/>
            <person name="Luecker S."/>
            <person name="Lage O.M."/>
            <person name="Pohl T."/>
            <person name="Merkel B.J."/>
            <person name="Hornburger P."/>
            <person name="Mueller R.-W."/>
            <person name="Bruemmer F."/>
            <person name="Labrenz M."/>
            <person name="Spormann A.M."/>
            <person name="Op Den Camp H."/>
            <person name="Overmann J."/>
            <person name="Amann R."/>
            <person name="Jetten M.S.M."/>
            <person name="Mascher T."/>
            <person name="Medema M.H."/>
            <person name="Devos D.P."/>
            <person name="Kaster A.-K."/>
            <person name="Ovreas L."/>
            <person name="Rohde M."/>
            <person name="Galperin M.Y."/>
            <person name="Jogler C."/>
        </authorList>
    </citation>
    <scope>NUCLEOTIDE SEQUENCE [LARGE SCALE GENOMIC DNA]</scope>
    <source>
        <strain evidence="2 3">Pla52o</strain>
    </source>
</reference>
<keyword evidence="1" id="KW-0472">Membrane</keyword>
<dbReference type="OrthoDB" id="6233025at2"/>
<evidence type="ECO:0000313" key="2">
    <source>
        <dbReference type="EMBL" id="TWU21169.1"/>
    </source>
</evidence>
<dbReference type="NCBIfam" id="TIGR04332">
    <property type="entry name" value="gamma_Glu_sys"/>
    <property type="match status" value="1"/>
</dbReference>
<name>A0A5C6CED6_9BACT</name>
<dbReference type="EMBL" id="SJPT01000007">
    <property type="protein sequence ID" value="TWU21169.1"/>
    <property type="molecule type" value="Genomic_DNA"/>
</dbReference>
<keyword evidence="1" id="KW-1133">Transmembrane helix</keyword>
<comment type="caution">
    <text evidence="2">The sequence shown here is derived from an EMBL/GenBank/DDBJ whole genome shotgun (WGS) entry which is preliminary data.</text>
</comment>
<proteinExistence type="predicted"/>